<dbReference type="SUPFAM" id="SSF52540">
    <property type="entry name" value="P-loop containing nucleoside triphosphate hydrolases"/>
    <property type="match status" value="1"/>
</dbReference>
<dbReference type="RefSeq" id="WP_188752393.1">
    <property type="nucleotide sequence ID" value="NZ_BMIK01000012.1"/>
</dbReference>
<feature type="domain" description="Helicase C-terminal" evidence="1">
    <location>
        <begin position="232"/>
        <end position="312"/>
    </location>
</feature>
<dbReference type="InterPro" id="IPR027417">
    <property type="entry name" value="P-loop_NTPase"/>
</dbReference>
<dbReference type="Gene3D" id="3.40.50.300">
    <property type="entry name" value="P-loop containing nucleotide triphosphate hydrolases"/>
    <property type="match status" value="1"/>
</dbReference>
<dbReference type="PANTHER" id="PTHR47957">
    <property type="entry name" value="ATP-DEPENDENT HELICASE HRQ1"/>
    <property type="match status" value="1"/>
</dbReference>
<keyword evidence="3" id="KW-1185">Reference proteome</keyword>
<dbReference type="Proteomes" id="UP000597338">
    <property type="component" value="Unassembled WGS sequence"/>
</dbReference>
<dbReference type="EMBL" id="BMIK01000012">
    <property type="protein sequence ID" value="GGC37056.1"/>
    <property type="molecule type" value="Genomic_DNA"/>
</dbReference>
<dbReference type="InterPro" id="IPR001650">
    <property type="entry name" value="Helicase_C-like"/>
</dbReference>
<dbReference type="PANTHER" id="PTHR47957:SF3">
    <property type="entry name" value="ATP-DEPENDENT HELICASE HRQ1"/>
    <property type="match status" value="1"/>
</dbReference>
<gene>
    <name evidence="2" type="ORF">GCM10011386_31440</name>
</gene>
<organism evidence="2 3">
    <name type="scientific">Parapedobacter defluvii</name>
    <dbReference type="NCBI Taxonomy" id="2045106"/>
    <lineage>
        <taxon>Bacteria</taxon>
        <taxon>Pseudomonadati</taxon>
        <taxon>Bacteroidota</taxon>
        <taxon>Sphingobacteriia</taxon>
        <taxon>Sphingobacteriales</taxon>
        <taxon>Sphingobacteriaceae</taxon>
        <taxon>Parapedobacter</taxon>
    </lineage>
</organism>
<evidence type="ECO:0000259" key="1">
    <source>
        <dbReference type="Pfam" id="PF00271"/>
    </source>
</evidence>
<name>A0ABQ1MA80_9SPHI</name>
<dbReference type="Pfam" id="PF00271">
    <property type="entry name" value="Helicase_C"/>
    <property type="match status" value="1"/>
</dbReference>
<evidence type="ECO:0000313" key="2">
    <source>
        <dbReference type="EMBL" id="GGC37056.1"/>
    </source>
</evidence>
<reference evidence="3" key="1">
    <citation type="journal article" date="2019" name="Int. J. Syst. Evol. Microbiol.">
        <title>The Global Catalogue of Microorganisms (GCM) 10K type strain sequencing project: providing services to taxonomists for standard genome sequencing and annotation.</title>
        <authorList>
            <consortium name="The Broad Institute Genomics Platform"/>
            <consortium name="The Broad Institute Genome Sequencing Center for Infectious Disease"/>
            <person name="Wu L."/>
            <person name="Ma J."/>
        </authorList>
    </citation>
    <scope>NUCLEOTIDE SEQUENCE [LARGE SCALE GENOMIC DNA]</scope>
    <source>
        <strain evidence="3">CGMCC 1.15342</strain>
    </source>
</reference>
<sequence>MLNIGVNPGGPKASLLKSQYGHNWFEEYVFDDGEVQFKCKEDDELHGKIKSSLQSEILSSLFSGRNRSLEALGIGYVVADISDYKSYPKEFIQNSIRILGECGRIYGKYENEQSSIPEGLWKYWRKCYGFGRYRSNGLKDNFEEILLENRLIKSQDDIRLTGYGLKLKYYNSGDPIYECSVCGNIQLVNFKNICTHCCNEAVEERNYGELSEQLENNYYRYNAGLLKGNPTRLHCEELTGQTGAAEASTRQRRFQSRFLKDENNLVEEIDLLNVTTTMEAGVDIGSLMAVMLGNVPPQRFNYQQRVGRAGRRNASLSIALTIAKGNSHDQAHYNQSFRMVSATPTDPYLEMGQIDIMLRFVYKEIFHQSLKGKDIGGSDVHGAFGNVEDWPSRRSLIEGFIEDESAICEIIDAFKTETRISLSTKEIYQRRVKNEFLVKVDRVVKDDTSYPQNELGERLANAGLFPMFGFPTQVRTLYEEKPNRNNNNTIQRELDLAISEFAPGSEIVKDKKVLTAVGVLGYKIEKGRYVEVDGRGNLRSLNRCMNCKTVYTEPVDDTCKVCDSSDIEAFEAIAPIGFYIEKDREPRDFDGRFEFNNRAGEVTLDPNSKLETTREIRNLVIKSNADPESGIVHMVNDNGGELFSMGNLEGSKAWVVKDLLKEKNRRVIGQGEYAFISSKHTGVITLSLKGVDKNKYEFKSGDIYQQAAFLSWGYLIRKAICSILDIETNEFDIGYRISPETKFHEIYMVERAVNGAGYCSYLNGKEDENIAAEVFISQLIQNGADNNLYSFLLNSNHKDCTSSCYDCLRDYYNQKYHNLLNWRLALDLAGLANDERFELNFRQEYWQNFFNGDLRTILKNKDNYTLEEDNGVFYLNSDVRRTLIAHPFWSESFIERILKSSGADVDSKYINDIIS</sequence>
<comment type="caution">
    <text evidence="2">The sequence shown here is derived from an EMBL/GenBank/DDBJ whole genome shotgun (WGS) entry which is preliminary data.</text>
</comment>
<protein>
    <recommendedName>
        <fullName evidence="1">Helicase C-terminal domain-containing protein</fullName>
    </recommendedName>
</protein>
<proteinExistence type="predicted"/>
<accession>A0ABQ1MA80</accession>
<evidence type="ECO:0000313" key="3">
    <source>
        <dbReference type="Proteomes" id="UP000597338"/>
    </source>
</evidence>